<sequence length="119" mass="13098">MEQQIAVHAEQKTECSRKWRRGKKTSEFVFSIGDSDKSDRRGWTLDSGAIRHLMSDAQQLVKSRATNDEIAMADGVLLYVTRCGSVRPKVIANGAVATMTLTDVYLAPSLAKNILLTGN</sequence>
<name>A0AAV1VAQ2_9STRA</name>
<proteinExistence type="predicted"/>
<gene>
    <name evidence="2" type="ORF">PM001_LOCUS29124</name>
</gene>
<feature type="domain" description="Retrovirus-related Pol polyprotein from transposon TNT 1-94-like beta-barrel" evidence="1">
    <location>
        <begin position="43"/>
        <end position="118"/>
    </location>
</feature>
<dbReference type="Pfam" id="PF22936">
    <property type="entry name" value="Pol_BBD"/>
    <property type="match status" value="1"/>
</dbReference>
<dbReference type="Proteomes" id="UP001162060">
    <property type="component" value="Unassembled WGS sequence"/>
</dbReference>
<comment type="caution">
    <text evidence="2">The sequence shown here is derived from an EMBL/GenBank/DDBJ whole genome shotgun (WGS) entry which is preliminary data.</text>
</comment>
<accession>A0AAV1VAQ2</accession>
<evidence type="ECO:0000259" key="1">
    <source>
        <dbReference type="Pfam" id="PF22936"/>
    </source>
</evidence>
<evidence type="ECO:0000313" key="3">
    <source>
        <dbReference type="Proteomes" id="UP001162060"/>
    </source>
</evidence>
<protein>
    <recommendedName>
        <fullName evidence="1">Retrovirus-related Pol polyprotein from transposon TNT 1-94-like beta-barrel domain-containing protein</fullName>
    </recommendedName>
</protein>
<organism evidence="2 3">
    <name type="scientific">Peronospora matthiolae</name>
    <dbReference type="NCBI Taxonomy" id="2874970"/>
    <lineage>
        <taxon>Eukaryota</taxon>
        <taxon>Sar</taxon>
        <taxon>Stramenopiles</taxon>
        <taxon>Oomycota</taxon>
        <taxon>Peronosporomycetes</taxon>
        <taxon>Peronosporales</taxon>
        <taxon>Peronosporaceae</taxon>
        <taxon>Peronospora</taxon>
    </lineage>
</organism>
<dbReference type="AlphaFoldDB" id="A0AAV1VAQ2"/>
<dbReference type="EMBL" id="CAKLBY020000305">
    <property type="protein sequence ID" value="CAK7943974.1"/>
    <property type="molecule type" value="Genomic_DNA"/>
</dbReference>
<dbReference type="InterPro" id="IPR054722">
    <property type="entry name" value="PolX-like_BBD"/>
</dbReference>
<evidence type="ECO:0000313" key="2">
    <source>
        <dbReference type="EMBL" id="CAK7943974.1"/>
    </source>
</evidence>
<reference evidence="2" key="1">
    <citation type="submission" date="2024-01" db="EMBL/GenBank/DDBJ databases">
        <authorList>
            <person name="Webb A."/>
        </authorList>
    </citation>
    <scope>NUCLEOTIDE SEQUENCE</scope>
    <source>
        <strain evidence="2">Pm1</strain>
    </source>
</reference>